<keyword evidence="4" id="KW-1133">Transmembrane helix</keyword>
<name>A0AAV5EUM6_ELECO</name>
<dbReference type="GO" id="GO:0006281">
    <property type="term" value="P:DNA repair"/>
    <property type="evidence" value="ECO:0007669"/>
    <property type="project" value="TreeGrafter"/>
</dbReference>
<dbReference type="GO" id="GO:0005524">
    <property type="term" value="F:ATP binding"/>
    <property type="evidence" value="ECO:0007669"/>
    <property type="project" value="UniProtKB-KW"/>
</dbReference>
<protein>
    <recommendedName>
        <fullName evidence="7">Helicase C-terminal domain-containing protein</fullName>
    </recommendedName>
</protein>
<dbReference type="GO" id="GO:0008094">
    <property type="term" value="F:ATP-dependent activity, acting on DNA"/>
    <property type="evidence" value="ECO:0007669"/>
    <property type="project" value="TreeGrafter"/>
</dbReference>
<keyword evidence="4" id="KW-0812">Transmembrane</keyword>
<dbReference type="GO" id="GO:0016787">
    <property type="term" value="F:hydrolase activity"/>
    <property type="evidence" value="ECO:0007669"/>
    <property type="project" value="UniProtKB-KW"/>
</dbReference>
<dbReference type="InterPro" id="IPR049730">
    <property type="entry name" value="SNF2/RAD54-like_C"/>
</dbReference>
<keyword evidence="6" id="KW-1185">Reference proteome</keyword>
<dbReference type="AlphaFoldDB" id="A0AAV5EUM6"/>
<dbReference type="InterPro" id="IPR027417">
    <property type="entry name" value="P-loop_NTPase"/>
</dbReference>
<reference evidence="5" key="2">
    <citation type="submission" date="2021-12" db="EMBL/GenBank/DDBJ databases">
        <title>Resequencing data analysis of finger millet.</title>
        <authorList>
            <person name="Hatakeyama M."/>
            <person name="Aluri S."/>
            <person name="Balachadran M.T."/>
            <person name="Sivarajan S.R."/>
            <person name="Poveda L."/>
            <person name="Shimizu-Inatsugi R."/>
            <person name="Schlapbach R."/>
            <person name="Sreeman S.M."/>
            <person name="Shimizu K.K."/>
        </authorList>
    </citation>
    <scope>NUCLEOTIDE SEQUENCE</scope>
</reference>
<organism evidence="5 6">
    <name type="scientific">Eleusine coracana subsp. coracana</name>
    <dbReference type="NCBI Taxonomy" id="191504"/>
    <lineage>
        <taxon>Eukaryota</taxon>
        <taxon>Viridiplantae</taxon>
        <taxon>Streptophyta</taxon>
        <taxon>Embryophyta</taxon>
        <taxon>Tracheophyta</taxon>
        <taxon>Spermatophyta</taxon>
        <taxon>Magnoliopsida</taxon>
        <taxon>Liliopsida</taxon>
        <taxon>Poales</taxon>
        <taxon>Poaceae</taxon>
        <taxon>PACMAD clade</taxon>
        <taxon>Chloridoideae</taxon>
        <taxon>Cynodonteae</taxon>
        <taxon>Eleusininae</taxon>
        <taxon>Eleusine</taxon>
    </lineage>
</organism>
<keyword evidence="4" id="KW-0472">Membrane</keyword>
<evidence type="ECO:0008006" key="7">
    <source>
        <dbReference type="Google" id="ProtNLM"/>
    </source>
</evidence>
<gene>
    <name evidence="5" type="primary">gb14286</name>
    <name evidence="5" type="ORF">PR202_gb14286</name>
</gene>
<evidence type="ECO:0000313" key="6">
    <source>
        <dbReference type="Proteomes" id="UP001054889"/>
    </source>
</evidence>
<feature type="transmembrane region" description="Helical" evidence="4">
    <location>
        <begin position="59"/>
        <end position="82"/>
    </location>
</feature>
<dbReference type="Proteomes" id="UP001054889">
    <property type="component" value="Unassembled WGS sequence"/>
</dbReference>
<dbReference type="PANTHER" id="PTHR45626:SF16">
    <property type="entry name" value="ATP-DEPENDENT HELICASE ULS1"/>
    <property type="match status" value="1"/>
</dbReference>
<evidence type="ECO:0000256" key="1">
    <source>
        <dbReference type="ARBA" id="ARBA00022741"/>
    </source>
</evidence>
<dbReference type="InterPro" id="IPR050628">
    <property type="entry name" value="SNF2_RAD54_helicase_TF"/>
</dbReference>
<evidence type="ECO:0000256" key="2">
    <source>
        <dbReference type="ARBA" id="ARBA00022801"/>
    </source>
</evidence>
<dbReference type="EMBL" id="BQKI01000079">
    <property type="protein sequence ID" value="GJN26360.1"/>
    <property type="molecule type" value="Genomic_DNA"/>
</dbReference>
<keyword evidence="1" id="KW-0547">Nucleotide-binding</keyword>
<evidence type="ECO:0000256" key="4">
    <source>
        <dbReference type="SAM" id="Phobius"/>
    </source>
</evidence>
<reference evidence="5" key="1">
    <citation type="journal article" date="2018" name="DNA Res.">
        <title>Multiple hybrid de novo genome assembly of finger millet, an orphan allotetraploid crop.</title>
        <authorList>
            <person name="Hatakeyama M."/>
            <person name="Aluri S."/>
            <person name="Balachadran M.T."/>
            <person name="Sivarajan S.R."/>
            <person name="Patrignani A."/>
            <person name="Gruter S."/>
            <person name="Poveda L."/>
            <person name="Shimizu-Inatsugi R."/>
            <person name="Baeten J."/>
            <person name="Francoijs K.J."/>
            <person name="Nataraja K.N."/>
            <person name="Reddy Y.A.N."/>
            <person name="Phadnis S."/>
            <person name="Ravikumar R.L."/>
            <person name="Schlapbach R."/>
            <person name="Sreeman S.M."/>
            <person name="Shimizu K.K."/>
        </authorList>
    </citation>
    <scope>NUCLEOTIDE SEQUENCE</scope>
</reference>
<dbReference type="PANTHER" id="PTHR45626">
    <property type="entry name" value="TRANSCRIPTION TERMINATION FACTOR 2-RELATED"/>
    <property type="match status" value="1"/>
</dbReference>
<dbReference type="CDD" id="cd18793">
    <property type="entry name" value="SF2_C_SNF"/>
    <property type="match status" value="1"/>
</dbReference>
<keyword evidence="2" id="KW-0378">Hydrolase</keyword>
<dbReference type="Gene3D" id="3.40.50.300">
    <property type="entry name" value="P-loop containing nucleotide triphosphate hydrolases"/>
    <property type="match status" value="1"/>
</dbReference>
<dbReference type="SUPFAM" id="SSF52540">
    <property type="entry name" value="P-loop containing nucleoside triphosphate hydrolases"/>
    <property type="match status" value="1"/>
</dbReference>
<keyword evidence="3" id="KW-0067">ATP-binding</keyword>
<evidence type="ECO:0000256" key="3">
    <source>
        <dbReference type="ARBA" id="ARBA00022840"/>
    </source>
</evidence>
<sequence length="83" mass="9908">MNLVAASHVILVQPWWNPFVEKQAIKRAHRIGQTRPVTVHRLVIKGTVEERIMYIQVHILFFSQFHFKIVFLQFYLIIIILII</sequence>
<dbReference type="GO" id="GO:0005634">
    <property type="term" value="C:nucleus"/>
    <property type="evidence" value="ECO:0007669"/>
    <property type="project" value="TreeGrafter"/>
</dbReference>
<proteinExistence type="predicted"/>
<comment type="caution">
    <text evidence="5">The sequence shown here is derived from an EMBL/GenBank/DDBJ whole genome shotgun (WGS) entry which is preliminary data.</text>
</comment>
<accession>A0AAV5EUM6</accession>
<evidence type="ECO:0000313" key="5">
    <source>
        <dbReference type="EMBL" id="GJN26360.1"/>
    </source>
</evidence>